<name>A0A2I6SA98_9RHOO</name>
<evidence type="ECO:0000313" key="3">
    <source>
        <dbReference type="EMBL" id="AUN96188.1"/>
    </source>
</evidence>
<dbReference type="OrthoDB" id="8525483at2"/>
<accession>A0A2I6SA98</accession>
<dbReference type="GO" id="GO:0006744">
    <property type="term" value="P:ubiquinone biosynthetic process"/>
    <property type="evidence" value="ECO:0007669"/>
    <property type="project" value="UniProtKB-UniRule"/>
</dbReference>
<keyword evidence="4" id="KW-1185">Reference proteome</keyword>
<comment type="function">
    <text evidence="1">Required for ubiquinone (coenzyme Q) biosynthesis. Binds hydrophobic ubiquinone biosynthetic intermediates via its SCP2 domain and is essential for the stability of the Ubi complex. May constitute a docking platform where Ubi enzymes assemble and access their SCP2-bound polyprenyl substrates.</text>
</comment>
<comment type="pathway">
    <text evidence="1">Cofactor biosynthesis; ubiquinone biosynthesis.</text>
</comment>
<dbReference type="PANTHER" id="PTHR38693">
    <property type="entry name" value="UBIQUINONE BIOSYNTHESIS PROTEIN UBIJ"/>
    <property type="match status" value="1"/>
</dbReference>
<evidence type="ECO:0000256" key="1">
    <source>
        <dbReference type="HAMAP-Rule" id="MF_02215"/>
    </source>
</evidence>
<reference evidence="3 4" key="1">
    <citation type="submission" date="2018-01" db="EMBL/GenBank/DDBJ databases">
        <authorList>
            <person name="Fu G.-Y."/>
        </authorList>
    </citation>
    <scope>NUCLEOTIDE SEQUENCE [LARGE SCALE GENOMIC DNA]</scope>
    <source>
        <strain evidence="3 4">SY39</strain>
    </source>
</reference>
<keyword evidence="1" id="KW-0963">Cytoplasm</keyword>
<feature type="coiled-coil region" evidence="2">
    <location>
        <begin position="165"/>
        <end position="192"/>
    </location>
</feature>
<gene>
    <name evidence="1" type="primary">ubiJ</name>
    <name evidence="3" type="ORF">C0099_15320</name>
</gene>
<comment type="similarity">
    <text evidence="1">Belongs to the UbiJ family.</text>
</comment>
<sequence length="195" mass="21340">MFDRVFVRAVDHLLADAPWARERLMPHADCVLHVDSVPFEVRARITDEGLLDAADADQVASVRITLPLGEMPAALASGGLAKAFGRARIEGDAELAETLGFVFRNLEWDVEEDLARVVGDIPAHRLADAARALRSGAARGAEALRGNVGEYLSEESGLLATRPQLEAFRGEVATLRDALARLEKRVSRVERKLHR</sequence>
<comment type="subcellular location">
    <subcellularLocation>
        <location evidence="1">Cytoplasm</location>
    </subcellularLocation>
</comment>
<keyword evidence="2" id="KW-0175">Coiled coil</keyword>
<evidence type="ECO:0000256" key="2">
    <source>
        <dbReference type="SAM" id="Coils"/>
    </source>
</evidence>
<dbReference type="GO" id="GO:0005737">
    <property type="term" value="C:cytoplasm"/>
    <property type="evidence" value="ECO:0007669"/>
    <property type="project" value="UniProtKB-SubCell"/>
</dbReference>
<dbReference type="PANTHER" id="PTHR38693:SF1">
    <property type="entry name" value="UBIQUINONE BIOSYNTHESIS ACCESSORY FACTOR UBIJ"/>
    <property type="match status" value="1"/>
</dbReference>
<dbReference type="RefSeq" id="WP_102248230.1">
    <property type="nucleotide sequence ID" value="NZ_CP025682.1"/>
</dbReference>
<organism evidence="3 4">
    <name type="scientific">Pseudazoarcus pumilus</name>
    <dbReference type="NCBI Taxonomy" id="2067960"/>
    <lineage>
        <taxon>Bacteria</taxon>
        <taxon>Pseudomonadati</taxon>
        <taxon>Pseudomonadota</taxon>
        <taxon>Betaproteobacteria</taxon>
        <taxon>Rhodocyclales</taxon>
        <taxon>Zoogloeaceae</taxon>
        <taxon>Pseudazoarcus</taxon>
    </lineage>
</organism>
<dbReference type="AlphaFoldDB" id="A0A2I6SA98"/>
<proteinExistence type="inferred from homology"/>
<dbReference type="Proteomes" id="UP000242205">
    <property type="component" value="Chromosome"/>
</dbReference>
<dbReference type="HAMAP" id="MF_02215">
    <property type="entry name" value="UbiJ"/>
    <property type="match status" value="1"/>
</dbReference>
<keyword evidence="1" id="KW-0831">Ubiquinone biosynthesis</keyword>
<evidence type="ECO:0000313" key="4">
    <source>
        <dbReference type="Proteomes" id="UP000242205"/>
    </source>
</evidence>
<dbReference type="KEGG" id="atw:C0099_15320"/>
<dbReference type="InterPro" id="IPR038989">
    <property type="entry name" value="UbiJ"/>
</dbReference>
<dbReference type="UniPathway" id="UPA00232"/>
<protein>
    <recommendedName>
        <fullName evidence="1">Ubiquinone biosynthesis accessory factor UbiJ</fullName>
    </recommendedName>
</protein>
<dbReference type="EMBL" id="CP025682">
    <property type="protein sequence ID" value="AUN96188.1"/>
    <property type="molecule type" value="Genomic_DNA"/>
</dbReference>